<dbReference type="InterPro" id="IPR004364">
    <property type="entry name" value="Aa-tRNA-synt_II"/>
</dbReference>
<dbReference type="Gene3D" id="3.30.930.10">
    <property type="entry name" value="Bira Bifunctional Protein, Domain 2"/>
    <property type="match status" value="2"/>
</dbReference>
<dbReference type="GO" id="GO:0032991">
    <property type="term" value="C:protein-containing complex"/>
    <property type="evidence" value="ECO:0007669"/>
    <property type="project" value="UniProtKB-ARBA"/>
</dbReference>
<dbReference type="SUPFAM" id="SSF50249">
    <property type="entry name" value="Nucleic acid-binding proteins"/>
    <property type="match status" value="1"/>
</dbReference>
<protein>
    <recommendedName>
        <fullName evidence="6">Aminoacyl-transfer RNA synthetases class-II family profile domain-containing protein</fullName>
    </recommendedName>
</protein>
<dbReference type="InterPro" id="IPR012340">
    <property type="entry name" value="NA-bd_OB-fold"/>
</dbReference>
<evidence type="ECO:0000256" key="5">
    <source>
        <dbReference type="ARBA" id="ARBA00023146"/>
    </source>
</evidence>
<dbReference type="GO" id="GO:0004812">
    <property type="term" value="F:aminoacyl-tRNA ligase activity"/>
    <property type="evidence" value="ECO:0007669"/>
    <property type="project" value="UniProtKB-KW"/>
</dbReference>
<keyword evidence="4" id="KW-0648">Protein biosynthesis</keyword>
<dbReference type="InterPro" id="IPR004365">
    <property type="entry name" value="NA-bd_OB_tRNA"/>
</dbReference>
<evidence type="ECO:0000313" key="8">
    <source>
        <dbReference type="Proteomes" id="UP001243330"/>
    </source>
</evidence>
<name>A0AAD9EBJ8_9PEZI</name>
<keyword evidence="8" id="KW-1185">Reference proteome</keyword>
<dbReference type="GO" id="GO:0003676">
    <property type="term" value="F:nucleic acid binding"/>
    <property type="evidence" value="ECO:0007669"/>
    <property type="project" value="InterPro"/>
</dbReference>
<dbReference type="CDD" id="cd04100">
    <property type="entry name" value="Asp_Lys_Asn_RS_N"/>
    <property type="match status" value="1"/>
</dbReference>
<evidence type="ECO:0000256" key="1">
    <source>
        <dbReference type="ARBA" id="ARBA00022598"/>
    </source>
</evidence>
<dbReference type="PANTHER" id="PTHR22594">
    <property type="entry name" value="ASPARTYL/LYSYL-TRNA SYNTHETASE"/>
    <property type="match status" value="1"/>
</dbReference>
<dbReference type="Proteomes" id="UP001243330">
    <property type="component" value="Unassembled WGS sequence"/>
</dbReference>
<evidence type="ECO:0000256" key="2">
    <source>
        <dbReference type="ARBA" id="ARBA00022741"/>
    </source>
</evidence>
<reference evidence="7" key="1">
    <citation type="submission" date="2023-01" db="EMBL/GenBank/DDBJ databases">
        <title>Colletotrichum chrysophilum M932 genome sequence.</title>
        <authorList>
            <person name="Baroncelli R."/>
        </authorList>
    </citation>
    <scope>NUCLEOTIDE SEQUENCE</scope>
    <source>
        <strain evidence="7">M932</strain>
    </source>
</reference>
<accession>A0AAD9EBJ8</accession>
<dbReference type="GO" id="GO:0005524">
    <property type="term" value="F:ATP binding"/>
    <property type="evidence" value="ECO:0007669"/>
    <property type="project" value="UniProtKB-KW"/>
</dbReference>
<dbReference type="InterPro" id="IPR006195">
    <property type="entry name" value="aa-tRNA-synth_II"/>
</dbReference>
<keyword evidence="2" id="KW-0547">Nucleotide-binding</keyword>
<dbReference type="PROSITE" id="PS50862">
    <property type="entry name" value="AA_TRNA_LIGASE_II"/>
    <property type="match status" value="1"/>
</dbReference>
<dbReference type="Pfam" id="PF01336">
    <property type="entry name" value="tRNA_anti-codon"/>
    <property type="match status" value="1"/>
</dbReference>
<evidence type="ECO:0000256" key="4">
    <source>
        <dbReference type="ARBA" id="ARBA00022917"/>
    </source>
</evidence>
<comment type="caution">
    <text evidence="7">The sequence shown here is derived from an EMBL/GenBank/DDBJ whole genome shotgun (WGS) entry which is preliminary data.</text>
</comment>
<gene>
    <name evidence="7" type="ORF">CCHR01_18351</name>
</gene>
<evidence type="ECO:0000313" key="7">
    <source>
        <dbReference type="EMBL" id="KAK1839026.1"/>
    </source>
</evidence>
<proteinExistence type="predicted"/>
<keyword evidence="1" id="KW-0436">Ligase</keyword>
<dbReference type="PANTHER" id="PTHR22594:SF34">
    <property type="entry name" value="ASPARAGINE--TRNA LIGASE, MITOCHONDRIAL-RELATED"/>
    <property type="match status" value="1"/>
</dbReference>
<evidence type="ECO:0000256" key="3">
    <source>
        <dbReference type="ARBA" id="ARBA00022840"/>
    </source>
</evidence>
<dbReference type="InterPro" id="IPR027417">
    <property type="entry name" value="P-loop_NTPase"/>
</dbReference>
<dbReference type="GO" id="GO:0006421">
    <property type="term" value="P:asparaginyl-tRNA aminoacylation"/>
    <property type="evidence" value="ECO:0007669"/>
    <property type="project" value="TreeGrafter"/>
</dbReference>
<keyword evidence="3" id="KW-0067">ATP-binding</keyword>
<dbReference type="EMBL" id="JAQOWY010000730">
    <property type="protein sequence ID" value="KAK1839026.1"/>
    <property type="molecule type" value="Genomic_DNA"/>
</dbReference>
<dbReference type="InterPro" id="IPR045864">
    <property type="entry name" value="aa-tRNA-synth_II/BPL/LPL"/>
</dbReference>
<dbReference type="Gene3D" id="3.40.50.300">
    <property type="entry name" value="P-loop containing nucleotide triphosphate hydrolases"/>
    <property type="match status" value="1"/>
</dbReference>
<evidence type="ECO:0000259" key="6">
    <source>
        <dbReference type="PROSITE" id="PS50862"/>
    </source>
</evidence>
<dbReference type="SUPFAM" id="SSF52540">
    <property type="entry name" value="P-loop containing nucleoside triphosphate hydrolases"/>
    <property type="match status" value="1"/>
</dbReference>
<feature type="domain" description="Aminoacyl-transfer RNA synthetases class-II family profile" evidence="6">
    <location>
        <begin position="344"/>
        <end position="575"/>
    </location>
</feature>
<dbReference type="Pfam" id="PF00152">
    <property type="entry name" value="tRNA-synt_2"/>
    <property type="match status" value="2"/>
</dbReference>
<organism evidence="7 8">
    <name type="scientific">Colletotrichum chrysophilum</name>
    <dbReference type="NCBI Taxonomy" id="1836956"/>
    <lineage>
        <taxon>Eukaryota</taxon>
        <taxon>Fungi</taxon>
        <taxon>Dikarya</taxon>
        <taxon>Ascomycota</taxon>
        <taxon>Pezizomycotina</taxon>
        <taxon>Sordariomycetes</taxon>
        <taxon>Hypocreomycetidae</taxon>
        <taxon>Glomerellales</taxon>
        <taxon>Glomerellaceae</taxon>
        <taxon>Colletotrichum</taxon>
        <taxon>Colletotrichum gloeosporioides species complex</taxon>
    </lineage>
</organism>
<sequence length="586" mass="65673">MPPFIYINGYPGVGKLTVAKELKCVSVLLRPSEKRFKSTNTSAPGSESKLLPKAKTFSNHLLIDPAAAVFDRTAEVLTSIATAKSTRDVTWIFTDQQSSSNLGSSSARDYQNAAGVRGSPFISIVLHCELEENLTRATGGDRGKGSNTKLTDLDILRSIREREDIFRFQDEYELELDVTQLTPSEAAAAIRDHVDIKGFKHEFVSHLNRGPSDREVRILCWLVSRPRHHGGVLFLPVGDSTGTIQVVVESSKVPCWFELKILKPESSLMVHGSLAFRHDATFDIVARGVSIISKATGMLHSDIRHAGPSILGSQNTDVLLSHRHLYLRNPLILALNLYRSQCFSAVHEWFKAHQFVEISAPLITPSILYEPSSAIHISNLKTTKPLFLSQCAGFYLEAAAHAHERVYNLGPSFRNESRTNRHLMEYWHIKAELCSGGMNDIMDLVEIFLHDIFKAQAEDALTNHFGGPVWLMHKPRCLEPFPYRVYPDDEELTMTADLISSGGFGEICGVAEKSFTREDIELRLKRKGKAEIRDVYGWVLQSRDFGMVPHTAFGMGFERVLRWFCGVGHVKDMIPFPRIFGRDPTP</sequence>
<dbReference type="Gene3D" id="2.40.50.140">
    <property type="entry name" value="Nucleic acid-binding proteins"/>
    <property type="match status" value="1"/>
</dbReference>
<dbReference type="AlphaFoldDB" id="A0AAD9EBJ8"/>
<dbReference type="SUPFAM" id="SSF55681">
    <property type="entry name" value="Class II aaRS and biotin synthetases"/>
    <property type="match status" value="1"/>
</dbReference>
<keyword evidence="5" id="KW-0030">Aminoacyl-tRNA synthetase</keyword>